<keyword evidence="1" id="KW-1133">Transmembrane helix</keyword>
<dbReference type="EMBL" id="QGKY02001925">
    <property type="protein sequence ID" value="KAF2547341.1"/>
    <property type="molecule type" value="Genomic_DNA"/>
</dbReference>
<reference evidence="2" key="1">
    <citation type="submission" date="2019-12" db="EMBL/GenBank/DDBJ databases">
        <title>Genome sequencing and annotation of Brassica cretica.</title>
        <authorList>
            <person name="Studholme D.J."/>
            <person name="Sarris P.F."/>
        </authorList>
    </citation>
    <scope>NUCLEOTIDE SEQUENCE</scope>
    <source>
        <strain evidence="2">PFS-102/07</strain>
        <tissue evidence="2">Leaf</tissue>
    </source>
</reference>
<evidence type="ECO:0000256" key="1">
    <source>
        <dbReference type="SAM" id="Phobius"/>
    </source>
</evidence>
<name>A0A8S9GLY7_BRACR</name>
<organism evidence="2">
    <name type="scientific">Brassica cretica</name>
    <name type="common">Mustard</name>
    <dbReference type="NCBI Taxonomy" id="69181"/>
    <lineage>
        <taxon>Eukaryota</taxon>
        <taxon>Viridiplantae</taxon>
        <taxon>Streptophyta</taxon>
        <taxon>Embryophyta</taxon>
        <taxon>Tracheophyta</taxon>
        <taxon>Spermatophyta</taxon>
        <taxon>Magnoliopsida</taxon>
        <taxon>eudicotyledons</taxon>
        <taxon>Gunneridae</taxon>
        <taxon>Pentapetalae</taxon>
        <taxon>rosids</taxon>
        <taxon>malvids</taxon>
        <taxon>Brassicales</taxon>
        <taxon>Brassicaceae</taxon>
        <taxon>Brassiceae</taxon>
        <taxon>Brassica</taxon>
    </lineage>
</organism>
<keyword evidence="1" id="KW-0472">Membrane</keyword>
<proteinExistence type="predicted"/>
<dbReference type="AlphaFoldDB" id="A0A8S9GLY7"/>
<evidence type="ECO:0000313" key="2">
    <source>
        <dbReference type="EMBL" id="KAF2547341.1"/>
    </source>
</evidence>
<accession>A0A8S9GLY7</accession>
<gene>
    <name evidence="2" type="ORF">F2Q70_00023104</name>
</gene>
<keyword evidence="1" id="KW-0812">Transmembrane</keyword>
<comment type="caution">
    <text evidence="2">The sequence shown here is derived from an EMBL/GenBank/DDBJ whole genome shotgun (WGS) entry which is preliminary data.</text>
</comment>
<sequence length="73" mass="8173">MKAVRVDSRLENRSSIFVSFDWLFTSVVATNLLNLSSRLSNRRRNSSTLLSNAPIRCIDSSRVADLVIVVSFA</sequence>
<protein>
    <submittedName>
        <fullName evidence="2">Uncharacterized protein</fullName>
    </submittedName>
</protein>
<feature type="transmembrane region" description="Helical" evidence="1">
    <location>
        <begin position="16"/>
        <end position="35"/>
    </location>
</feature>